<dbReference type="PATRIC" id="fig|1125718.3.peg.2407"/>
<keyword evidence="1 2" id="KW-0479">Metal-binding</keyword>
<keyword evidence="2" id="KW-0862">Zinc</keyword>
<evidence type="ECO:0000313" key="3">
    <source>
        <dbReference type="EMBL" id="EJF38686.1"/>
    </source>
</evidence>
<organism evidence="3 4">
    <name type="scientific">Actinomyces massiliensis F0489</name>
    <dbReference type="NCBI Taxonomy" id="1125718"/>
    <lineage>
        <taxon>Bacteria</taxon>
        <taxon>Bacillati</taxon>
        <taxon>Actinomycetota</taxon>
        <taxon>Actinomycetes</taxon>
        <taxon>Actinomycetales</taxon>
        <taxon>Actinomycetaceae</taxon>
        <taxon>Actinomyces</taxon>
    </lineage>
</organism>
<sequence length="102" mass="11988">MESEDGVEFAERQMISYECPLAHVVIIPMSLEAEIPQAWECPECGQVAALRGEEEPENEEPKKAPRTHWDMLLERREVDELKVLLDERLEMLRSGEIYRERF</sequence>
<feature type="binding site" evidence="2">
    <location>
        <position position="19"/>
    </location>
    <ligand>
        <name>Zn(2+)</name>
        <dbReference type="ChEBI" id="CHEBI:29105"/>
    </ligand>
</feature>
<dbReference type="AlphaFoldDB" id="J0WQL2"/>
<feature type="binding site" evidence="2">
    <location>
        <position position="44"/>
    </location>
    <ligand>
        <name>Zn(2+)</name>
        <dbReference type="ChEBI" id="CHEBI:29105"/>
    </ligand>
</feature>
<dbReference type="Gene3D" id="2.20.28.270">
    <property type="entry name" value="RNA polymerase-binding protein A"/>
    <property type="match status" value="1"/>
</dbReference>
<reference evidence="3 4" key="1">
    <citation type="submission" date="2012-05" db="EMBL/GenBank/DDBJ databases">
        <authorList>
            <person name="Harkins D.M."/>
            <person name="Madupu R."/>
            <person name="Durkin A.S."/>
            <person name="Torralba M."/>
            <person name="Methe B."/>
            <person name="Sutton G.G."/>
            <person name="Nelson K.E."/>
        </authorList>
    </citation>
    <scope>NUCLEOTIDE SEQUENCE [LARGE SCALE GENOMIC DNA]</scope>
    <source>
        <strain evidence="3 4">F0489</strain>
    </source>
</reference>
<comment type="similarity">
    <text evidence="2">Belongs to the RNA polymerase-binding protein RbpA family.</text>
</comment>
<dbReference type="InterPro" id="IPR038638">
    <property type="entry name" value="RbpA_sf"/>
</dbReference>
<dbReference type="HAMAP" id="MF_01483">
    <property type="entry name" value="RbpA"/>
    <property type="match status" value="1"/>
</dbReference>
<dbReference type="eggNOG" id="ENOG5032SI2">
    <property type="taxonomic scope" value="Bacteria"/>
</dbReference>
<proteinExistence type="inferred from homology"/>
<comment type="subunit">
    <text evidence="2">Forms a complex with the RNAP catalytic core and with free principal sigma factors.</text>
</comment>
<dbReference type="InterPro" id="IPR025182">
    <property type="entry name" value="RNApol-bd_RbpA"/>
</dbReference>
<evidence type="ECO:0000256" key="1">
    <source>
        <dbReference type="ARBA" id="ARBA00022723"/>
    </source>
</evidence>
<comment type="function">
    <text evidence="2">Binds to RNA polymerase (RNAP), stimulating transcription from principal, but not alternative sigma factor promoters.</text>
</comment>
<keyword evidence="2" id="KW-0804">Transcription</keyword>
<dbReference type="Proteomes" id="UP000002941">
    <property type="component" value="Unassembled WGS sequence"/>
</dbReference>
<dbReference type="GO" id="GO:0008270">
    <property type="term" value="F:zinc ion binding"/>
    <property type="evidence" value="ECO:0007669"/>
    <property type="project" value="UniProtKB-UniRule"/>
</dbReference>
<dbReference type="GO" id="GO:0045893">
    <property type="term" value="P:positive regulation of DNA-templated transcription"/>
    <property type="evidence" value="ECO:0007669"/>
    <property type="project" value="UniProtKB-UniRule"/>
</dbReference>
<accession>J0WQL2</accession>
<comment type="cofactor">
    <cofactor evidence="2">
        <name>Zn(2+)</name>
        <dbReference type="ChEBI" id="CHEBI:29105"/>
    </cofactor>
    <text evidence="2">Bind 1 Zn(2+) per subunit.</text>
</comment>
<evidence type="ECO:0000313" key="4">
    <source>
        <dbReference type="Proteomes" id="UP000002941"/>
    </source>
</evidence>
<keyword evidence="4" id="KW-1185">Reference proteome</keyword>
<feature type="binding site" evidence="2">
    <location>
        <position position="23"/>
    </location>
    <ligand>
        <name>Zn(2+)</name>
        <dbReference type="ChEBI" id="CHEBI:29105"/>
    </ligand>
</feature>
<dbReference type="EMBL" id="AKFT01000186">
    <property type="protein sequence ID" value="EJF38686.1"/>
    <property type="molecule type" value="Genomic_DNA"/>
</dbReference>
<dbReference type="InterPro" id="IPR018527">
    <property type="entry name" value="Rubredoxin_Fe_BS"/>
</dbReference>
<comment type="caution">
    <text evidence="3">The sequence shown here is derived from an EMBL/GenBank/DDBJ whole genome shotgun (WGS) entry which is preliminary data.</text>
</comment>
<feature type="binding site" evidence="2">
    <location>
        <position position="41"/>
    </location>
    <ligand>
        <name>Zn(2+)</name>
        <dbReference type="ChEBI" id="CHEBI:29105"/>
    </ligand>
</feature>
<keyword evidence="2" id="KW-0805">Transcription regulation</keyword>
<dbReference type="Pfam" id="PF13397">
    <property type="entry name" value="RbpA"/>
    <property type="match status" value="1"/>
</dbReference>
<evidence type="ECO:0000256" key="2">
    <source>
        <dbReference type="HAMAP-Rule" id="MF_01483"/>
    </source>
</evidence>
<name>J0WQL2_9ACTO</name>
<protein>
    <recommendedName>
        <fullName evidence="2">RNA polymerase-binding protein RbpA</fullName>
    </recommendedName>
</protein>
<gene>
    <name evidence="2" type="primary">rbpA</name>
    <name evidence="3" type="ORF">HMPREF1318_1028</name>
</gene>
<dbReference type="GO" id="GO:0001000">
    <property type="term" value="F:bacterial-type RNA polymerase core enzyme binding"/>
    <property type="evidence" value="ECO:0007669"/>
    <property type="project" value="UniProtKB-UniRule"/>
</dbReference>
<dbReference type="PROSITE" id="PS00202">
    <property type="entry name" value="RUBREDOXIN"/>
    <property type="match status" value="1"/>
</dbReference>